<proteinExistence type="predicted"/>
<protein>
    <submittedName>
        <fullName evidence="1">Uncharacterized protein</fullName>
    </submittedName>
</protein>
<name>A0ABP1NVF4_XYLVO</name>
<dbReference type="InterPro" id="IPR028271">
    <property type="entry name" value="RAMAC"/>
</dbReference>
<accession>A0ABP1NVF4</accession>
<gene>
    <name evidence="1" type="ORF">XYLVIOL_LOCUS5976</name>
</gene>
<evidence type="ECO:0000313" key="2">
    <source>
        <dbReference type="Proteomes" id="UP001642520"/>
    </source>
</evidence>
<comment type="caution">
    <text evidence="1">The sequence shown here is derived from an EMBL/GenBank/DDBJ whole genome shotgun (WGS) entry which is preliminary data.</text>
</comment>
<evidence type="ECO:0000313" key="1">
    <source>
        <dbReference type="EMBL" id="CAL7943245.1"/>
    </source>
</evidence>
<dbReference type="Proteomes" id="UP001642520">
    <property type="component" value="Unassembled WGS sequence"/>
</dbReference>
<dbReference type="EMBL" id="CAXAJV020001293">
    <property type="protein sequence ID" value="CAL7943245.1"/>
    <property type="molecule type" value="Genomic_DNA"/>
</dbReference>
<sequence>MEETNLTDEQKKFLEECENEFKDRYTEKDSEFMKIKNAQLKEPPILDGWYPRSKRNYNPHYRSFRAK</sequence>
<dbReference type="Pfam" id="PF15320">
    <property type="entry name" value="RAM"/>
    <property type="match status" value="1"/>
</dbReference>
<keyword evidence="2" id="KW-1185">Reference proteome</keyword>
<organism evidence="1 2">
    <name type="scientific">Xylocopa violacea</name>
    <name type="common">Violet carpenter bee</name>
    <name type="synonym">Apis violacea</name>
    <dbReference type="NCBI Taxonomy" id="135666"/>
    <lineage>
        <taxon>Eukaryota</taxon>
        <taxon>Metazoa</taxon>
        <taxon>Ecdysozoa</taxon>
        <taxon>Arthropoda</taxon>
        <taxon>Hexapoda</taxon>
        <taxon>Insecta</taxon>
        <taxon>Pterygota</taxon>
        <taxon>Neoptera</taxon>
        <taxon>Endopterygota</taxon>
        <taxon>Hymenoptera</taxon>
        <taxon>Apocrita</taxon>
        <taxon>Aculeata</taxon>
        <taxon>Apoidea</taxon>
        <taxon>Anthophila</taxon>
        <taxon>Apidae</taxon>
        <taxon>Xylocopa</taxon>
        <taxon>Xylocopa</taxon>
    </lineage>
</organism>
<reference evidence="1 2" key="1">
    <citation type="submission" date="2024-08" db="EMBL/GenBank/DDBJ databases">
        <authorList>
            <person name="Will J Nash"/>
            <person name="Angela Man"/>
            <person name="Seanna McTaggart"/>
            <person name="Kendall Baker"/>
            <person name="Tom Barker"/>
            <person name="Leah Catchpole"/>
            <person name="Alex Durrant"/>
            <person name="Karim Gharbi"/>
            <person name="Naomi Irish"/>
            <person name="Gemy Kaithakottil"/>
            <person name="Debby Ku"/>
            <person name="Aaliyah Providence"/>
            <person name="Felix Shaw"/>
            <person name="David Swarbreck"/>
            <person name="Chris Watkins"/>
            <person name="Ann M. McCartney"/>
            <person name="Giulio Formenti"/>
            <person name="Alice Mouton"/>
            <person name="Noel Vella"/>
            <person name="Bjorn M von Reumont"/>
            <person name="Adriana Vella"/>
            <person name="Wilfried Haerty"/>
        </authorList>
    </citation>
    <scope>NUCLEOTIDE SEQUENCE [LARGE SCALE GENOMIC DNA]</scope>
</reference>